<dbReference type="Proteomes" id="UP001254832">
    <property type="component" value="Unassembled WGS sequence"/>
</dbReference>
<gene>
    <name evidence="2" type="ORF">J2W91_003179</name>
</gene>
<name>A0AAP5H694_PAEAM</name>
<evidence type="ECO:0008006" key="4">
    <source>
        <dbReference type="Google" id="ProtNLM"/>
    </source>
</evidence>
<dbReference type="RefSeq" id="WP_056703833.1">
    <property type="nucleotide sequence ID" value="NZ_JAVDTR010000008.1"/>
</dbReference>
<reference evidence="2" key="1">
    <citation type="submission" date="2023-07" db="EMBL/GenBank/DDBJ databases">
        <title>Sorghum-associated microbial communities from plants grown in Nebraska, USA.</title>
        <authorList>
            <person name="Schachtman D."/>
        </authorList>
    </citation>
    <scope>NUCLEOTIDE SEQUENCE</scope>
    <source>
        <strain evidence="2">BE80</strain>
    </source>
</reference>
<feature type="signal peptide" evidence="1">
    <location>
        <begin position="1"/>
        <end position="22"/>
    </location>
</feature>
<organism evidence="2 3">
    <name type="scientific">Paenibacillus amylolyticus</name>
    <dbReference type="NCBI Taxonomy" id="1451"/>
    <lineage>
        <taxon>Bacteria</taxon>
        <taxon>Bacillati</taxon>
        <taxon>Bacillota</taxon>
        <taxon>Bacilli</taxon>
        <taxon>Bacillales</taxon>
        <taxon>Paenibacillaceae</taxon>
        <taxon>Paenibacillus</taxon>
    </lineage>
</organism>
<evidence type="ECO:0000256" key="1">
    <source>
        <dbReference type="SAM" id="SignalP"/>
    </source>
</evidence>
<proteinExistence type="predicted"/>
<evidence type="ECO:0000313" key="2">
    <source>
        <dbReference type="EMBL" id="MDR6724711.1"/>
    </source>
</evidence>
<protein>
    <recommendedName>
        <fullName evidence="4">Lipoprotein</fullName>
    </recommendedName>
</protein>
<dbReference type="AlphaFoldDB" id="A0AAP5H694"/>
<feature type="chain" id="PRO_5042927340" description="Lipoprotein" evidence="1">
    <location>
        <begin position="23"/>
        <end position="208"/>
    </location>
</feature>
<dbReference type="PROSITE" id="PS51257">
    <property type="entry name" value="PROKAR_LIPOPROTEIN"/>
    <property type="match status" value="1"/>
</dbReference>
<sequence>MKKLKQLLLIIAALLLITGCRDQLDGEDYVNTSSDPSTSFTQLDSDYEIKAKNLQELVAVGLEKRLKREENSEDIIIDVPYDEGSSIFATYYINQEPVTEVGMIQVVKQENEYILQNIDLSPIDKQAPFWLAKFAGTTMDGKSNFRVNYGYINDPSINEIRIQYSNVTMHAMSIDDRKTFLDVTTDEKMIETSVQGIDGDSNLVYKYD</sequence>
<comment type="caution">
    <text evidence="2">The sequence shown here is derived from an EMBL/GenBank/DDBJ whole genome shotgun (WGS) entry which is preliminary data.</text>
</comment>
<keyword evidence="1" id="KW-0732">Signal</keyword>
<evidence type="ECO:0000313" key="3">
    <source>
        <dbReference type="Proteomes" id="UP001254832"/>
    </source>
</evidence>
<dbReference type="EMBL" id="JAVDTR010000008">
    <property type="protein sequence ID" value="MDR6724711.1"/>
    <property type="molecule type" value="Genomic_DNA"/>
</dbReference>
<accession>A0AAP5H694</accession>